<proteinExistence type="predicted"/>
<name>A0A1B7XMY5_9BACT</name>
<evidence type="ECO:0000313" key="1">
    <source>
        <dbReference type="EMBL" id="OBQ56878.1"/>
    </source>
</evidence>
<reference evidence="1 2" key="1">
    <citation type="submission" date="2015-01" db="EMBL/GenBank/DDBJ databases">
        <title>Desulfovibrio sp. JC271 draft genome sequence.</title>
        <authorList>
            <person name="Shivani Y."/>
            <person name="Subhash Y."/>
            <person name="Sasikala C."/>
            <person name="Ramana C.V."/>
        </authorList>
    </citation>
    <scope>NUCLEOTIDE SEQUENCE [LARGE SCALE GENOMIC DNA]</scope>
    <source>
        <strain evidence="1 2">JC271</strain>
    </source>
</reference>
<keyword evidence="2" id="KW-1185">Reference proteome</keyword>
<accession>A0A1B7XMY5</accession>
<gene>
    <name evidence="1" type="ORF">SP90_02150</name>
</gene>
<organism evidence="1 2">
    <name type="scientific">Halodesulfovibrio spirochaetisodalis</name>
    <dbReference type="NCBI Taxonomy" id="1560234"/>
    <lineage>
        <taxon>Bacteria</taxon>
        <taxon>Pseudomonadati</taxon>
        <taxon>Thermodesulfobacteriota</taxon>
        <taxon>Desulfovibrionia</taxon>
        <taxon>Desulfovibrionales</taxon>
        <taxon>Desulfovibrionaceae</taxon>
        <taxon>Halodesulfovibrio</taxon>
    </lineage>
</organism>
<protein>
    <submittedName>
        <fullName evidence="1">Uncharacterized protein</fullName>
    </submittedName>
</protein>
<sequence length="97" mass="10900">MVMNRIRRTCVGVHVQAQLMAVGMVFTLLNCADNLAAALERMRFFCRFAEVIPRFQSRDLVSLRNCCGTGFLARCSDILIGTNNFLITGFVLEQLIP</sequence>
<comment type="caution">
    <text evidence="1">The sequence shown here is derived from an EMBL/GenBank/DDBJ whole genome shotgun (WGS) entry which is preliminary data.</text>
</comment>
<dbReference type="PATRIC" id="fig|1560234.3.peg.1312"/>
<dbReference type="EMBL" id="JXMS01000002">
    <property type="protein sequence ID" value="OBQ56878.1"/>
    <property type="molecule type" value="Genomic_DNA"/>
</dbReference>
<evidence type="ECO:0000313" key="2">
    <source>
        <dbReference type="Proteomes" id="UP000091979"/>
    </source>
</evidence>
<dbReference type="AlphaFoldDB" id="A0A1B7XMY5"/>
<dbReference type="Proteomes" id="UP000091979">
    <property type="component" value="Unassembled WGS sequence"/>
</dbReference>